<organism evidence="2 3">
    <name type="scientific">Candidatus Neomicrothrix parvicella RN1</name>
    <dbReference type="NCBI Taxonomy" id="1229780"/>
    <lineage>
        <taxon>Bacteria</taxon>
        <taxon>Bacillati</taxon>
        <taxon>Actinomycetota</taxon>
        <taxon>Acidimicrobiia</taxon>
        <taxon>Acidimicrobiales</taxon>
        <taxon>Microthrixaceae</taxon>
        <taxon>Candidatus Neomicrothrix</taxon>
    </lineage>
</organism>
<comment type="caution">
    <text evidence="2">The sequence shown here is derived from an EMBL/GenBank/DDBJ whole genome shotgun (WGS) entry which is preliminary data.</text>
</comment>
<dbReference type="Gene3D" id="3.40.140.10">
    <property type="entry name" value="Cytidine Deaminase, domain 2"/>
    <property type="match status" value="1"/>
</dbReference>
<feature type="domain" description="CMP/dCMP-type deaminase" evidence="1">
    <location>
        <begin position="3"/>
        <end position="116"/>
    </location>
</feature>
<reference evidence="2 3" key="1">
    <citation type="journal article" date="2013" name="ISME J.">
        <title>Metabolic model for the filamentous 'Candidatus Microthrix parvicella' based on genomic and metagenomic analyses.</title>
        <authorList>
            <person name="Jon McIlroy S."/>
            <person name="Kristiansen R."/>
            <person name="Albertsen M."/>
            <person name="Michael Karst S."/>
            <person name="Rossetti S."/>
            <person name="Lund Nielsen J."/>
            <person name="Tandoi V."/>
            <person name="James Seviour R."/>
            <person name="Nielsen P.H."/>
        </authorList>
    </citation>
    <scope>NUCLEOTIDE SEQUENCE [LARGE SCALE GENOMIC DNA]</scope>
    <source>
        <strain evidence="2 3">RN1</strain>
    </source>
</reference>
<dbReference type="EMBL" id="CANL01000030">
    <property type="protein sequence ID" value="CCM64349.1"/>
    <property type="molecule type" value="Genomic_DNA"/>
</dbReference>
<dbReference type="OrthoDB" id="9802676at2"/>
<dbReference type="InterPro" id="IPR058535">
    <property type="entry name" value="MafB19-deam"/>
</dbReference>
<keyword evidence="3" id="KW-1185">Reference proteome</keyword>
<dbReference type="CDD" id="cd01285">
    <property type="entry name" value="nucleoside_deaminase"/>
    <property type="match status" value="1"/>
</dbReference>
<evidence type="ECO:0000313" key="2">
    <source>
        <dbReference type="EMBL" id="CCM64349.1"/>
    </source>
</evidence>
<evidence type="ECO:0000259" key="1">
    <source>
        <dbReference type="PROSITE" id="PS51747"/>
    </source>
</evidence>
<dbReference type="AlphaFoldDB" id="R4Z0D7"/>
<gene>
    <name evidence="2" type="ORF">BN381_360051</name>
</gene>
<dbReference type="Proteomes" id="UP000018291">
    <property type="component" value="Unassembled WGS sequence"/>
</dbReference>
<accession>R4Z0D7</accession>
<dbReference type="InterPro" id="IPR002125">
    <property type="entry name" value="CMP_dCMP_dom"/>
</dbReference>
<dbReference type="eggNOG" id="COG0590">
    <property type="taxonomic scope" value="Bacteria"/>
</dbReference>
<dbReference type="InterPro" id="IPR016193">
    <property type="entry name" value="Cytidine_deaminase-like"/>
</dbReference>
<dbReference type="GO" id="GO:0052717">
    <property type="term" value="F:tRNA-specific adenosine-34 deaminase activity"/>
    <property type="evidence" value="ECO:0007669"/>
    <property type="project" value="UniProtKB-EC"/>
</dbReference>
<dbReference type="STRING" id="1229780.BN381_360051"/>
<protein>
    <submittedName>
        <fullName evidence="2">Cytidine/deoxycytidylate deaminase, zinc-binding region</fullName>
    </submittedName>
</protein>
<sequence>MNDDDLLHLRRCLELAAEAVERGDQPFGSVLVSGDGTVLAERRNQIVTTGDLTAHPELALAGWASQHLGAAQRGAATMYTSGEHCTMCAAAHVRVGIGRLVYVLSAPMIAELAKPDVMINLRATDIAAASNFGIVIEGPCDELVPEATALFHRWRGPHRAASAASTIQFESRI</sequence>
<dbReference type="RefSeq" id="WP_012228269.1">
    <property type="nucleotide sequence ID" value="NZ_HG422565.1"/>
</dbReference>
<dbReference type="HOGENOM" id="CLU_025810_5_1_11"/>
<dbReference type="PROSITE" id="PS51747">
    <property type="entry name" value="CYT_DCMP_DEAMINASES_2"/>
    <property type="match status" value="1"/>
</dbReference>
<dbReference type="SUPFAM" id="SSF53927">
    <property type="entry name" value="Cytidine deaminase-like"/>
    <property type="match status" value="1"/>
</dbReference>
<dbReference type="GO" id="GO:0046872">
    <property type="term" value="F:metal ion binding"/>
    <property type="evidence" value="ECO:0007669"/>
    <property type="project" value="UniProtKB-KW"/>
</dbReference>
<dbReference type="Pfam" id="PF14437">
    <property type="entry name" value="MafB19-deam"/>
    <property type="match status" value="1"/>
</dbReference>
<evidence type="ECO:0000313" key="3">
    <source>
        <dbReference type="Proteomes" id="UP000018291"/>
    </source>
</evidence>
<dbReference type="PANTHER" id="PTHR11079">
    <property type="entry name" value="CYTOSINE DEAMINASE FAMILY MEMBER"/>
    <property type="match status" value="1"/>
</dbReference>
<dbReference type="PANTHER" id="PTHR11079:SF179">
    <property type="entry name" value="TRNA(ADENINE(34)) DEAMINASE, CHLOROPLASTIC"/>
    <property type="match status" value="1"/>
</dbReference>
<dbReference type="GO" id="GO:0002100">
    <property type="term" value="P:tRNA wobble adenosine to inosine editing"/>
    <property type="evidence" value="ECO:0007669"/>
    <property type="project" value="InterPro"/>
</dbReference>
<proteinExistence type="predicted"/>
<name>R4Z0D7_9ACTN</name>